<dbReference type="PROSITE" id="PS50042">
    <property type="entry name" value="CNMP_BINDING_3"/>
    <property type="match status" value="1"/>
</dbReference>
<name>A0ABU1P2B0_9BACL</name>
<keyword evidence="4" id="KW-0564">Palmitate</keyword>
<dbReference type="InterPro" id="IPR000595">
    <property type="entry name" value="cNMP-bd_dom"/>
</dbReference>
<feature type="signal peptide" evidence="7">
    <location>
        <begin position="1"/>
        <end position="19"/>
    </location>
</feature>
<evidence type="ECO:0000313" key="10">
    <source>
        <dbReference type="Proteomes" id="UP001267290"/>
    </source>
</evidence>
<evidence type="ECO:0000256" key="4">
    <source>
        <dbReference type="ARBA" id="ARBA00023139"/>
    </source>
</evidence>
<feature type="domain" description="Cyclic nucleotide-binding" evidence="8">
    <location>
        <begin position="353"/>
        <end position="415"/>
    </location>
</feature>
<evidence type="ECO:0000256" key="7">
    <source>
        <dbReference type="SAM" id="SignalP"/>
    </source>
</evidence>
<organism evidence="9 10">
    <name type="scientific">Paenibacillus qinlingensis</name>
    <dbReference type="NCBI Taxonomy" id="1837343"/>
    <lineage>
        <taxon>Bacteria</taxon>
        <taxon>Bacillati</taxon>
        <taxon>Bacillota</taxon>
        <taxon>Bacilli</taxon>
        <taxon>Bacillales</taxon>
        <taxon>Paenibacillaceae</taxon>
        <taxon>Paenibacillus</taxon>
    </lineage>
</organism>
<protein>
    <submittedName>
        <fullName evidence="9">ABC-type glycerol-3-phosphate transport system substrate-binding protein</fullName>
    </submittedName>
</protein>
<dbReference type="EMBL" id="JAVDSB010000013">
    <property type="protein sequence ID" value="MDR6553893.1"/>
    <property type="molecule type" value="Genomic_DNA"/>
</dbReference>
<evidence type="ECO:0000256" key="1">
    <source>
        <dbReference type="ARBA" id="ARBA00022475"/>
    </source>
</evidence>
<evidence type="ECO:0000256" key="2">
    <source>
        <dbReference type="ARBA" id="ARBA00022729"/>
    </source>
</evidence>
<dbReference type="InterPro" id="IPR006059">
    <property type="entry name" value="SBP"/>
</dbReference>
<feature type="region of interest" description="Disordered" evidence="6">
    <location>
        <begin position="23"/>
        <end position="47"/>
    </location>
</feature>
<reference evidence="9 10" key="1">
    <citation type="submission" date="2023-07" db="EMBL/GenBank/DDBJ databases">
        <title>Sorghum-associated microbial communities from plants grown in Nebraska, USA.</title>
        <authorList>
            <person name="Schachtman D."/>
        </authorList>
    </citation>
    <scope>NUCLEOTIDE SEQUENCE [LARGE SCALE GENOMIC DNA]</scope>
    <source>
        <strain evidence="9 10">CC258</strain>
    </source>
</reference>
<keyword evidence="5" id="KW-0449">Lipoprotein</keyword>
<feature type="chain" id="PRO_5045920307" evidence="7">
    <location>
        <begin position="20"/>
        <end position="525"/>
    </location>
</feature>
<evidence type="ECO:0000256" key="3">
    <source>
        <dbReference type="ARBA" id="ARBA00023136"/>
    </source>
</evidence>
<feature type="compositionally biased region" description="Low complexity" evidence="6">
    <location>
        <begin position="29"/>
        <end position="42"/>
    </location>
</feature>
<evidence type="ECO:0000259" key="8">
    <source>
        <dbReference type="PROSITE" id="PS50042"/>
    </source>
</evidence>
<evidence type="ECO:0000256" key="5">
    <source>
        <dbReference type="ARBA" id="ARBA00023288"/>
    </source>
</evidence>
<evidence type="ECO:0000313" key="9">
    <source>
        <dbReference type="EMBL" id="MDR6553893.1"/>
    </source>
</evidence>
<dbReference type="RefSeq" id="WP_310501345.1">
    <property type="nucleotide sequence ID" value="NZ_JAVDSB010000013.1"/>
</dbReference>
<evidence type="ECO:0000256" key="6">
    <source>
        <dbReference type="SAM" id="MobiDB-lite"/>
    </source>
</evidence>
<dbReference type="PANTHER" id="PTHR43649">
    <property type="entry name" value="ARABINOSE-BINDING PROTEIN-RELATED"/>
    <property type="match status" value="1"/>
</dbReference>
<dbReference type="PROSITE" id="PS51257">
    <property type="entry name" value="PROKAR_LIPOPROTEIN"/>
    <property type="match status" value="1"/>
</dbReference>
<dbReference type="Gene3D" id="3.40.190.10">
    <property type="entry name" value="Periplasmic binding protein-like II"/>
    <property type="match status" value="2"/>
</dbReference>
<keyword evidence="1" id="KW-1003">Cell membrane</keyword>
<keyword evidence="3" id="KW-0472">Membrane</keyword>
<accession>A0ABU1P2B0</accession>
<sequence>MKKWIAIAMIASLSTVITAGCSNEKKTTQGDTPTTTNTPKATDSGKEKITINSMAGSFKGGGWPDNNHPIIQHINEKFNVDFNMQWVPGANYDEKLNVMAASGQLPDLFVVNELEYLRWQSQGVFVELTPYLKQYPNLAKAIPQEMMEVLNPPGKLYGLGKFQPANQLSVVVRKDWLTKLNIPVPNPDTFTLDQFYEIAKAFAKNDPDGNGKADTVGFTASGSDPGISLLNGAQPLEIAFGLADLWKEENGKLIPRHVQTNELKQYLAFMRKAYEEGVLDRDFMTNSGTIVNDKIGGNQLGLAVAQHQLVERSVAQLKKIAPNAEIIQLPPPKAPSGLRGNPTRVGGTTKIVLNAKLDEKKRQRILSLLDWWATEEGTKIIKSGPEGIFYTKSADGKVELTERGKKEQDSVNILNNWFFRNSSMKYETREWDDQKKPEALVKFQTENAMYAAKADPSVGFTNLSATYMKKSTDLDAKFKEAMLKIIMGREPVESIEKAVEDWKKNGGDQIVKEVNEAYSANKSGK</sequence>
<keyword evidence="10" id="KW-1185">Reference proteome</keyword>
<dbReference type="SUPFAM" id="SSF53850">
    <property type="entry name" value="Periplasmic binding protein-like II"/>
    <property type="match status" value="1"/>
</dbReference>
<keyword evidence="2 7" id="KW-0732">Signal</keyword>
<gene>
    <name evidence="9" type="ORF">J2736_005103</name>
</gene>
<dbReference type="PANTHER" id="PTHR43649:SF33">
    <property type="entry name" value="POLYGALACTURONAN_RHAMNOGALACTURONAN-BINDING PROTEIN YTCQ"/>
    <property type="match status" value="1"/>
</dbReference>
<comment type="caution">
    <text evidence="9">The sequence shown here is derived from an EMBL/GenBank/DDBJ whole genome shotgun (WGS) entry which is preliminary data.</text>
</comment>
<dbReference type="Pfam" id="PF13416">
    <property type="entry name" value="SBP_bac_8"/>
    <property type="match status" value="1"/>
</dbReference>
<dbReference type="InterPro" id="IPR050490">
    <property type="entry name" value="Bact_solute-bd_prot1"/>
</dbReference>
<proteinExistence type="predicted"/>
<dbReference type="Proteomes" id="UP001267290">
    <property type="component" value="Unassembled WGS sequence"/>
</dbReference>